<gene>
    <name evidence="1" type="ORF">ACFQRL_11235</name>
</gene>
<dbReference type="PANTHER" id="PTHR37315:SF1">
    <property type="entry name" value="UPF0311 PROTEIN BLR7842"/>
    <property type="match status" value="1"/>
</dbReference>
<keyword evidence="2" id="KW-1185">Reference proteome</keyword>
<sequence>MSALLEPGFEFVFELRVQVDDPVPIGRSASEDLQFTPITGGEAAGPRLTGRVRAGGGDWWVARGDTVQLDARYVLETDDGRVDVVNRGYWRASPEAADRLFAGGSATEEELYYRTAFVFQTDAPALRWLAESQFVGYARPEPGLVCIRVFRLT</sequence>
<organism evidence="1 2">
    <name type="scientific">Microbacterium fluvii</name>
    <dbReference type="NCBI Taxonomy" id="415215"/>
    <lineage>
        <taxon>Bacteria</taxon>
        <taxon>Bacillati</taxon>
        <taxon>Actinomycetota</taxon>
        <taxon>Actinomycetes</taxon>
        <taxon>Micrococcales</taxon>
        <taxon>Microbacteriaceae</taxon>
        <taxon>Microbacterium</taxon>
    </lineage>
</organism>
<protein>
    <submittedName>
        <fullName evidence="1">DUF3237 domain-containing protein</fullName>
    </submittedName>
</protein>
<comment type="caution">
    <text evidence="1">The sequence shown here is derived from an EMBL/GenBank/DDBJ whole genome shotgun (WGS) entry which is preliminary data.</text>
</comment>
<dbReference type="Proteomes" id="UP001596507">
    <property type="component" value="Unassembled WGS sequence"/>
</dbReference>
<dbReference type="RefSeq" id="WP_262874450.1">
    <property type="nucleotide sequence ID" value="NZ_BAABKW010000004.1"/>
</dbReference>
<reference evidence="2" key="1">
    <citation type="journal article" date="2019" name="Int. J. Syst. Evol. Microbiol.">
        <title>The Global Catalogue of Microorganisms (GCM) 10K type strain sequencing project: providing services to taxonomists for standard genome sequencing and annotation.</title>
        <authorList>
            <consortium name="The Broad Institute Genomics Platform"/>
            <consortium name="The Broad Institute Genome Sequencing Center for Infectious Disease"/>
            <person name="Wu L."/>
            <person name="Ma J."/>
        </authorList>
    </citation>
    <scope>NUCLEOTIDE SEQUENCE [LARGE SCALE GENOMIC DNA]</scope>
    <source>
        <strain evidence="2">CGMCC 1.15772</strain>
    </source>
</reference>
<proteinExistence type="predicted"/>
<accession>A0ABW2HEH6</accession>
<dbReference type="InterPro" id="IPR020915">
    <property type="entry name" value="UPF0311"/>
</dbReference>
<evidence type="ECO:0000313" key="1">
    <source>
        <dbReference type="EMBL" id="MFC7269535.1"/>
    </source>
</evidence>
<dbReference type="EMBL" id="JBHTBE010000002">
    <property type="protein sequence ID" value="MFC7269535.1"/>
    <property type="molecule type" value="Genomic_DNA"/>
</dbReference>
<evidence type="ECO:0000313" key="2">
    <source>
        <dbReference type="Proteomes" id="UP001596507"/>
    </source>
</evidence>
<name>A0ABW2HEH6_9MICO</name>
<dbReference type="PANTHER" id="PTHR37315">
    <property type="entry name" value="UPF0311 PROTEIN BLR7842"/>
    <property type="match status" value="1"/>
</dbReference>
<dbReference type="Gene3D" id="2.40.160.20">
    <property type="match status" value="1"/>
</dbReference>
<dbReference type="Pfam" id="PF11578">
    <property type="entry name" value="DUF3237"/>
    <property type="match status" value="1"/>
</dbReference>